<evidence type="ECO:0000313" key="1">
    <source>
        <dbReference type="EMBL" id="KAJ8879576.1"/>
    </source>
</evidence>
<protein>
    <submittedName>
        <fullName evidence="1">Uncharacterized protein</fullName>
    </submittedName>
</protein>
<name>A0ABQ9H5T6_9NEOP</name>
<keyword evidence="2" id="KW-1185">Reference proteome</keyword>
<evidence type="ECO:0000313" key="2">
    <source>
        <dbReference type="Proteomes" id="UP001159363"/>
    </source>
</evidence>
<dbReference type="EMBL" id="JARBHB010000007">
    <property type="protein sequence ID" value="KAJ8879576.1"/>
    <property type="molecule type" value="Genomic_DNA"/>
</dbReference>
<dbReference type="Proteomes" id="UP001159363">
    <property type="component" value="Chromosome 6"/>
</dbReference>
<organism evidence="1 2">
    <name type="scientific">Dryococelus australis</name>
    <dbReference type="NCBI Taxonomy" id="614101"/>
    <lineage>
        <taxon>Eukaryota</taxon>
        <taxon>Metazoa</taxon>
        <taxon>Ecdysozoa</taxon>
        <taxon>Arthropoda</taxon>
        <taxon>Hexapoda</taxon>
        <taxon>Insecta</taxon>
        <taxon>Pterygota</taxon>
        <taxon>Neoptera</taxon>
        <taxon>Polyneoptera</taxon>
        <taxon>Phasmatodea</taxon>
        <taxon>Verophasmatodea</taxon>
        <taxon>Anareolatae</taxon>
        <taxon>Phasmatidae</taxon>
        <taxon>Eurycanthinae</taxon>
        <taxon>Dryococelus</taxon>
    </lineage>
</organism>
<gene>
    <name evidence="1" type="ORF">PR048_020184</name>
</gene>
<proteinExistence type="predicted"/>
<comment type="caution">
    <text evidence="1">The sequence shown here is derived from an EMBL/GenBank/DDBJ whole genome shotgun (WGS) entry which is preliminary data.</text>
</comment>
<reference evidence="1 2" key="1">
    <citation type="submission" date="2023-02" db="EMBL/GenBank/DDBJ databases">
        <title>LHISI_Scaffold_Assembly.</title>
        <authorList>
            <person name="Stuart O.P."/>
            <person name="Cleave R."/>
            <person name="Magrath M.J.L."/>
            <person name="Mikheyev A.S."/>
        </authorList>
    </citation>
    <scope>NUCLEOTIDE SEQUENCE [LARGE SCALE GENOMIC DNA]</scope>
    <source>
        <strain evidence="1">Daus_M_001</strain>
        <tissue evidence="1">Leg muscle</tissue>
    </source>
</reference>
<sequence>MQHMIYNADVNVRILGGLNTFHAMGGGGGMQCIAPATSIKTQVKVERKIRSYPKKNFRRGLGNVVVKDYSTLKGAINSSDFTLTTFPLNSIWLSGINNQPGWYEFMNIISSRK</sequence>
<accession>A0ABQ9H5T6</accession>